<dbReference type="SUPFAM" id="SSF52540">
    <property type="entry name" value="P-loop containing nucleoside triphosphate hydrolases"/>
    <property type="match status" value="1"/>
</dbReference>
<dbReference type="Proteomes" id="UP000215902">
    <property type="component" value="Unassembled WGS sequence"/>
</dbReference>
<evidence type="ECO:0008006" key="8">
    <source>
        <dbReference type="Google" id="ProtNLM"/>
    </source>
</evidence>
<protein>
    <recommendedName>
        <fullName evidence="8">Adenylate kinase</fullName>
    </recommendedName>
</protein>
<keyword evidence="3 4" id="KW-0418">Kinase</keyword>
<dbReference type="GO" id="GO:0019205">
    <property type="term" value="F:nucleobase-containing compound kinase activity"/>
    <property type="evidence" value="ECO:0007669"/>
    <property type="project" value="InterPro"/>
</dbReference>
<dbReference type="AlphaFoldDB" id="A0A267EM48"/>
<feature type="compositionally biased region" description="Polar residues" evidence="5">
    <location>
        <begin position="119"/>
        <end position="128"/>
    </location>
</feature>
<keyword evidence="2" id="KW-0547">Nucleotide-binding</keyword>
<dbReference type="STRING" id="282301.A0A267EM48"/>
<sequence>MAAEPNKLKNANVLFVLGGPGSGKGTQCEKITATYGLTHLSTGDLLRAAATAGATERDKMLRAAMERGELVPLEVVLDLLRSAMLAAPPAAPASSLTATRASSTRRCGSRPTWRPAGPSCSSTWTRPP</sequence>
<name>A0A267EM48_9PLAT</name>
<dbReference type="Gene3D" id="3.40.50.300">
    <property type="entry name" value="P-loop containing nucleotide triphosphate hydrolases"/>
    <property type="match status" value="1"/>
</dbReference>
<proteinExistence type="inferred from homology"/>
<evidence type="ECO:0000313" key="7">
    <source>
        <dbReference type="Proteomes" id="UP000215902"/>
    </source>
</evidence>
<dbReference type="InterPro" id="IPR027417">
    <property type="entry name" value="P-loop_NTPase"/>
</dbReference>
<organism evidence="6 7">
    <name type="scientific">Macrostomum lignano</name>
    <dbReference type="NCBI Taxonomy" id="282301"/>
    <lineage>
        <taxon>Eukaryota</taxon>
        <taxon>Metazoa</taxon>
        <taxon>Spiralia</taxon>
        <taxon>Lophotrochozoa</taxon>
        <taxon>Platyhelminthes</taxon>
        <taxon>Rhabditophora</taxon>
        <taxon>Macrostomorpha</taxon>
        <taxon>Macrostomida</taxon>
        <taxon>Macrostomidae</taxon>
        <taxon>Macrostomum</taxon>
    </lineage>
</organism>
<dbReference type="CDD" id="cd01428">
    <property type="entry name" value="ADK"/>
    <property type="match status" value="1"/>
</dbReference>
<evidence type="ECO:0000256" key="3">
    <source>
        <dbReference type="ARBA" id="ARBA00022777"/>
    </source>
</evidence>
<comment type="similarity">
    <text evidence="4">Belongs to the adenylate kinase family.</text>
</comment>
<dbReference type="InterPro" id="IPR000850">
    <property type="entry name" value="Adenylat/UMP-CMP_kin"/>
</dbReference>
<evidence type="ECO:0000256" key="1">
    <source>
        <dbReference type="ARBA" id="ARBA00022679"/>
    </source>
</evidence>
<dbReference type="GO" id="GO:0006139">
    <property type="term" value="P:nucleobase-containing compound metabolic process"/>
    <property type="evidence" value="ECO:0007669"/>
    <property type="project" value="InterPro"/>
</dbReference>
<keyword evidence="7" id="KW-1185">Reference proteome</keyword>
<evidence type="ECO:0000256" key="5">
    <source>
        <dbReference type="SAM" id="MobiDB-lite"/>
    </source>
</evidence>
<accession>A0A267EM48</accession>
<comment type="caution">
    <text evidence="6">The sequence shown here is derived from an EMBL/GenBank/DDBJ whole genome shotgun (WGS) entry which is preliminary data.</text>
</comment>
<evidence type="ECO:0000256" key="2">
    <source>
        <dbReference type="ARBA" id="ARBA00022741"/>
    </source>
</evidence>
<keyword evidence="1 4" id="KW-0808">Transferase</keyword>
<dbReference type="EMBL" id="NIVC01001915">
    <property type="protein sequence ID" value="PAA62620.1"/>
    <property type="molecule type" value="Genomic_DNA"/>
</dbReference>
<dbReference type="GO" id="GO:0005524">
    <property type="term" value="F:ATP binding"/>
    <property type="evidence" value="ECO:0007669"/>
    <property type="project" value="InterPro"/>
</dbReference>
<evidence type="ECO:0000256" key="4">
    <source>
        <dbReference type="RuleBase" id="RU003330"/>
    </source>
</evidence>
<feature type="region of interest" description="Disordered" evidence="5">
    <location>
        <begin position="89"/>
        <end position="128"/>
    </location>
</feature>
<dbReference type="Pfam" id="PF00406">
    <property type="entry name" value="ADK"/>
    <property type="match status" value="1"/>
</dbReference>
<reference evidence="6 7" key="1">
    <citation type="submission" date="2017-06" db="EMBL/GenBank/DDBJ databases">
        <title>A platform for efficient transgenesis in Macrostomum lignano, a flatworm model organism for stem cell research.</title>
        <authorList>
            <person name="Berezikov E."/>
        </authorList>
    </citation>
    <scope>NUCLEOTIDE SEQUENCE [LARGE SCALE GENOMIC DNA]</scope>
    <source>
        <strain evidence="6">DV1</strain>
        <tissue evidence="6">Whole organism</tissue>
    </source>
</reference>
<dbReference type="PRINTS" id="PR00094">
    <property type="entry name" value="ADENYLTKNASE"/>
</dbReference>
<dbReference type="OrthoDB" id="442176at2759"/>
<feature type="compositionally biased region" description="Low complexity" evidence="5">
    <location>
        <begin position="89"/>
        <end position="106"/>
    </location>
</feature>
<dbReference type="PANTHER" id="PTHR23359">
    <property type="entry name" value="NUCLEOTIDE KINASE"/>
    <property type="match status" value="1"/>
</dbReference>
<gene>
    <name evidence="6" type="ORF">BOX15_Mlig024390g1</name>
</gene>
<evidence type="ECO:0000313" key="6">
    <source>
        <dbReference type="EMBL" id="PAA62620.1"/>
    </source>
</evidence>